<dbReference type="Pfam" id="PF01370">
    <property type="entry name" value="Epimerase"/>
    <property type="match status" value="1"/>
</dbReference>
<reference evidence="8 9" key="1">
    <citation type="journal article" date="2015" name="Int. J. Syst. Evol. Microbiol.">
        <title>Sporolactobacillus shoreae sp. nov. and Sporolactobacillus spathodeae sp. nov., two spore-forming lactic acid bacteria isolated from tree barks in Thailand.</title>
        <authorList>
            <person name="Thamacharoensuk T."/>
            <person name="Kitahara M."/>
            <person name="Ohkuma M."/>
            <person name="Thongchul N."/>
            <person name="Tanasupawat S."/>
        </authorList>
    </citation>
    <scope>NUCLEOTIDE SEQUENCE [LARGE SCALE GENOMIC DNA]</scope>
    <source>
        <strain evidence="8 9">BK92</strain>
    </source>
</reference>
<evidence type="ECO:0000256" key="4">
    <source>
        <dbReference type="ARBA" id="ARBA00023144"/>
    </source>
</evidence>
<protein>
    <recommendedName>
        <fullName evidence="3">UDP-glucose 4-epimerase</fullName>
    </recommendedName>
    <alternativeName>
        <fullName evidence="6">Galactowaldenase</fullName>
    </alternativeName>
    <alternativeName>
        <fullName evidence="5">UDP-galactose 4-epimerase</fullName>
    </alternativeName>
</protein>
<dbReference type="EMBL" id="SRJD01000007">
    <property type="protein sequence ID" value="TGA98472.1"/>
    <property type="molecule type" value="Genomic_DNA"/>
</dbReference>
<dbReference type="Proteomes" id="UP000298347">
    <property type="component" value="Unassembled WGS sequence"/>
</dbReference>
<comment type="similarity">
    <text evidence="2">Belongs to the NAD(P)-dependent epimerase/dehydratase family.</text>
</comment>
<evidence type="ECO:0000313" key="8">
    <source>
        <dbReference type="EMBL" id="TGA98472.1"/>
    </source>
</evidence>
<dbReference type="InterPro" id="IPR001509">
    <property type="entry name" value="Epimerase_deHydtase"/>
</dbReference>
<name>A0A4Z0GMZ5_9BACL</name>
<evidence type="ECO:0000313" key="9">
    <source>
        <dbReference type="Proteomes" id="UP000298347"/>
    </source>
</evidence>
<dbReference type="Gene3D" id="3.90.25.10">
    <property type="entry name" value="UDP-galactose 4-epimerase, domain 1"/>
    <property type="match status" value="1"/>
</dbReference>
<evidence type="ECO:0000256" key="3">
    <source>
        <dbReference type="ARBA" id="ARBA00018569"/>
    </source>
</evidence>
<dbReference type="GO" id="GO:0006012">
    <property type="term" value="P:galactose metabolic process"/>
    <property type="evidence" value="ECO:0007669"/>
    <property type="project" value="UniProtKB-KW"/>
</dbReference>
<proteinExistence type="inferred from homology"/>
<keyword evidence="4" id="KW-0119">Carbohydrate metabolism</keyword>
<gene>
    <name evidence="8" type="ORF">E4665_08085</name>
</gene>
<dbReference type="PANTHER" id="PTHR43725">
    <property type="entry name" value="UDP-GLUCOSE 4-EPIMERASE"/>
    <property type="match status" value="1"/>
</dbReference>
<evidence type="ECO:0000256" key="2">
    <source>
        <dbReference type="ARBA" id="ARBA00007637"/>
    </source>
</evidence>
<dbReference type="Gene3D" id="3.40.50.720">
    <property type="entry name" value="NAD(P)-binding Rossmann-like Domain"/>
    <property type="match status" value="1"/>
</dbReference>
<evidence type="ECO:0000256" key="6">
    <source>
        <dbReference type="ARBA" id="ARBA00033067"/>
    </source>
</evidence>
<dbReference type="InterPro" id="IPR036291">
    <property type="entry name" value="NAD(P)-bd_dom_sf"/>
</dbReference>
<evidence type="ECO:0000259" key="7">
    <source>
        <dbReference type="Pfam" id="PF01370"/>
    </source>
</evidence>
<dbReference type="OrthoDB" id="9771073at2"/>
<keyword evidence="9" id="KW-1185">Reference proteome</keyword>
<comment type="pathway">
    <text evidence="1">Carbohydrate metabolism; galactose metabolism.</text>
</comment>
<dbReference type="PANTHER" id="PTHR43725:SF53">
    <property type="entry name" value="UDP-ARABINOSE 4-EPIMERASE 1"/>
    <property type="match status" value="1"/>
</dbReference>
<feature type="domain" description="NAD-dependent epimerase/dehydratase" evidence="7">
    <location>
        <begin position="4"/>
        <end position="227"/>
    </location>
</feature>
<accession>A0A4Z0GMZ5</accession>
<dbReference type="SUPFAM" id="SSF51735">
    <property type="entry name" value="NAD(P)-binding Rossmann-fold domains"/>
    <property type="match status" value="1"/>
</dbReference>
<organism evidence="8 9">
    <name type="scientific">Sporolactobacillus shoreae</name>
    <dbReference type="NCBI Taxonomy" id="1465501"/>
    <lineage>
        <taxon>Bacteria</taxon>
        <taxon>Bacillati</taxon>
        <taxon>Bacillota</taxon>
        <taxon>Bacilli</taxon>
        <taxon>Bacillales</taxon>
        <taxon>Sporolactobacillaceae</taxon>
        <taxon>Sporolactobacillus</taxon>
    </lineage>
</organism>
<evidence type="ECO:0000256" key="5">
    <source>
        <dbReference type="ARBA" id="ARBA00031367"/>
    </source>
</evidence>
<sequence length="310" mass="33505">MDKVIVTGGAGFIGSHVVEELIRRDYEVSVIDNFSSGHHENIAGLPVKLYICDVADPAVINLIQSLKPDFIIHLAAQVSVARSVKDPLLDARTNVVGSLNVINAANSAGVKKVVFSSSAAVYGNPKSLPVLTSHPAEPESPYGLTKLTVENYLKMFDKFHHLSYGILRFSNVYGPRQDAEGEGGVVSIFADRIRKGTPPMIYGDGKQTRDFIFVKDVAAAAVSALRVENSFCANVSSATSVSIIRLFEIMKAVSHSDIEVLYGPERQGDIRDSTLSNEETKSILNWVPCFDLVSGLRETLGIVSGRNAAL</sequence>
<dbReference type="RefSeq" id="WP_135348282.1">
    <property type="nucleotide sequence ID" value="NZ_SRJD01000007.1"/>
</dbReference>
<comment type="caution">
    <text evidence="8">The sequence shown here is derived from an EMBL/GenBank/DDBJ whole genome shotgun (WGS) entry which is preliminary data.</text>
</comment>
<evidence type="ECO:0000256" key="1">
    <source>
        <dbReference type="ARBA" id="ARBA00004947"/>
    </source>
</evidence>
<dbReference type="AlphaFoldDB" id="A0A4Z0GMZ5"/>
<keyword evidence="4" id="KW-0299">Galactose metabolism</keyword>